<feature type="compositionally biased region" description="Low complexity" evidence="1">
    <location>
        <begin position="69"/>
        <end position="78"/>
    </location>
</feature>
<name>A0ABT4KKE9_9HYPH</name>
<dbReference type="RefSeq" id="WP_269282719.1">
    <property type="nucleotide sequence ID" value="NZ_JAPVOI010000004.1"/>
</dbReference>
<gene>
    <name evidence="2" type="ORF">O3W52_20630</name>
</gene>
<keyword evidence="3" id="KW-1185">Reference proteome</keyword>
<sequence>MADALKMKKLIWDCQKDIAAYLPPESGITEHQVLQRLLTRLDGQQAKEALGDDWQGWWPGDDDGGDDGGPSPQGREMA</sequence>
<dbReference type="EMBL" id="JAPVOI010000004">
    <property type="protein sequence ID" value="MCZ4092384.1"/>
    <property type="molecule type" value="Genomic_DNA"/>
</dbReference>
<accession>A0ABT4KKE9</accession>
<evidence type="ECO:0000256" key="1">
    <source>
        <dbReference type="SAM" id="MobiDB-lite"/>
    </source>
</evidence>
<proteinExistence type="predicted"/>
<feature type="region of interest" description="Disordered" evidence="1">
    <location>
        <begin position="50"/>
        <end position="78"/>
    </location>
</feature>
<comment type="caution">
    <text evidence="2">The sequence shown here is derived from an EMBL/GenBank/DDBJ whole genome shotgun (WGS) entry which is preliminary data.</text>
</comment>
<protein>
    <submittedName>
        <fullName evidence="2">Uncharacterized protein</fullName>
    </submittedName>
</protein>
<evidence type="ECO:0000313" key="2">
    <source>
        <dbReference type="EMBL" id="MCZ4092384.1"/>
    </source>
</evidence>
<dbReference type="Proteomes" id="UP001079430">
    <property type="component" value="Unassembled WGS sequence"/>
</dbReference>
<evidence type="ECO:0000313" key="3">
    <source>
        <dbReference type="Proteomes" id="UP001079430"/>
    </source>
</evidence>
<reference evidence="2" key="1">
    <citation type="submission" date="2022-10" db="EMBL/GenBank/DDBJ databases">
        <title>Whole genome sequencing of three plant growth promoting bacteria isolated from Vachellia tortilis subsp. raddiana in Morocco.</title>
        <authorList>
            <person name="Hnini M."/>
            <person name="Zouagui R."/>
            <person name="Zouagui H."/>
            <person name="Chemao Elfihri M.-W."/>
            <person name="Ibrahimi A."/>
            <person name="Sbabou L."/>
            <person name="Aurag J."/>
        </authorList>
    </citation>
    <scope>NUCLEOTIDE SEQUENCE</scope>
    <source>
        <strain evidence="2">LMR678</strain>
    </source>
</reference>
<organism evidence="2 3">
    <name type="scientific">Sinorhizobium psoraleae</name>
    <dbReference type="NCBI Taxonomy" id="520838"/>
    <lineage>
        <taxon>Bacteria</taxon>
        <taxon>Pseudomonadati</taxon>
        <taxon>Pseudomonadota</taxon>
        <taxon>Alphaproteobacteria</taxon>
        <taxon>Hyphomicrobiales</taxon>
        <taxon>Rhizobiaceae</taxon>
        <taxon>Sinorhizobium/Ensifer group</taxon>
        <taxon>Sinorhizobium</taxon>
    </lineage>
</organism>